<reference evidence="1 2" key="1">
    <citation type="journal article" date="2021" name="Nat. Commun.">
        <title>Genetic determinants of endophytism in the Arabidopsis root mycobiome.</title>
        <authorList>
            <person name="Mesny F."/>
            <person name="Miyauchi S."/>
            <person name="Thiergart T."/>
            <person name="Pickel B."/>
            <person name="Atanasova L."/>
            <person name="Karlsson M."/>
            <person name="Huettel B."/>
            <person name="Barry K.W."/>
            <person name="Haridas S."/>
            <person name="Chen C."/>
            <person name="Bauer D."/>
            <person name="Andreopoulos W."/>
            <person name="Pangilinan J."/>
            <person name="LaButti K."/>
            <person name="Riley R."/>
            <person name="Lipzen A."/>
            <person name="Clum A."/>
            <person name="Drula E."/>
            <person name="Henrissat B."/>
            <person name="Kohler A."/>
            <person name="Grigoriev I.V."/>
            <person name="Martin F.M."/>
            <person name="Hacquard S."/>
        </authorList>
    </citation>
    <scope>NUCLEOTIDE SEQUENCE [LARGE SCALE GENOMIC DNA]</scope>
    <source>
        <strain evidence="1 2">MPI-SDFR-AT-0080</strain>
    </source>
</reference>
<name>A0ABQ8GEU9_9PEZI</name>
<protein>
    <recommendedName>
        <fullName evidence="3">Methyltransferase type 11</fullName>
    </recommendedName>
</protein>
<gene>
    <name evidence="1" type="ORF">B0J12DRAFT_740265</name>
</gene>
<dbReference type="SUPFAM" id="SSF53335">
    <property type="entry name" value="S-adenosyl-L-methionine-dependent methyltransferases"/>
    <property type="match status" value="1"/>
</dbReference>
<comment type="caution">
    <text evidence="1">The sequence shown here is derived from an EMBL/GenBank/DDBJ whole genome shotgun (WGS) entry which is preliminary data.</text>
</comment>
<dbReference type="Proteomes" id="UP000774617">
    <property type="component" value="Unassembled WGS sequence"/>
</dbReference>
<accession>A0ABQ8GEU9</accession>
<organism evidence="1 2">
    <name type="scientific">Macrophomina phaseolina</name>
    <dbReference type="NCBI Taxonomy" id="35725"/>
    <lineage>
        <taxon>Eukaryota</taxon>
        <taxon>Fungi</taxon>
        <taxon>Dikarya</taxon>
        <taxon>Ascomycota</taxon>
        <taxon>Pezizomycotina</taxon>
        <taxon>Dothideomycetes</taxon>
        <taxon>Dothideomycetes incertae sedis</taxon>
        <taxon>Botryosphaeriales</taxon>
        <taxon>Botryosphaeriaceae</taxon>
        <taxon>Macrophomina</taxon>
    </lineage>
</organism>
<dbReference type="InterPro" id="IPR029063">
    <property type="entry name" value="SAM-dependent_MTases_sf"/>
</dbReference>
<evidence type="ECO:0000313" key="2">
    <source>
        <dbReference type="Proteomes" id="UP000774617"/>
    </source>
</evidence>
<proteinExistence type="predicted"/>
<dbReference type="EMBL" id="JAGTJR010000012">
    <property type="protein sequence ID" value="KAH7051349.1"/>
    <property type="molecule type" value="Genomic_DNA"/>
</dbReference>
<evidence type="ECO:0000313" key="1">
    <source>
        <dbReference type="EMBL" id="KAH7051349.1"/>
    </source>
</evidence>
<dbReference type="Gene3D" id="3.40.50.150">
    <property type="entry name" value="Vaccinia Virus protein VP39"/>
    <property type="match status" value="1"/>
</dbReference>
<sequence>MTAWHPPPFQRLDISTGTGTGTWATDFATAHPSTHFTGTDLSPVQPTRMPSNCTFLVSDTAAQL</sequence>
<keyword evidence="2" id="KW-1185">Reference proteome</keyword>
<evidence type="ECO:0008006" key="3">
    <source>
        <dbReference type="Google" id="ProtNLM"/>
    </source>
</evidence>